<comment type="caution">
    <text evidence="1">The sequence shown here is derived from an EMBL/GenBank/DDBJ whole genome shotgun (WGS) entry which is preliminary data.</text>
</comment>
<keyword evidence="2" id="KW-1185">Reference proteome</keyword>
<feature type="non-terminal residue" evidence="1">
    <location>
        <position position="68"/>
    </location>
</feature>
<dbReference type="Proteomes" id="UP000789920">
    <property type="component" value="Unassembled WGS sequence"/>
</dbReference>
<proteinExistence type="predicted"/>
<name>A0ACA9RSL8_9GLOM</name>
<protein>
    <submittedName>
        <fullName evidence="1">22242_t:CDS:1</fullName>
    </submittedName>
</protein>
<feature type="non-terminal residue" evidence="1">
    <location>
        <position position="1"/>
    </location>
</feature>
<dbReference type="EMBL" id="CAJVQC010066999">
    <property type="protein sequence ID" value="CAG8806906.1"/>
    <property type="molecule type" value="Genomic_DNA"/>
</dbReference>
<reference evidence="1" key="1">
    <citation type="submission" date="2021-06" db="EMBL/GenBank/DDBJ databases">
        <authorList>
            <person name="Kallberg Y."/>
            <person name="Tangrot J."/>
            <person name="Rosling A."/>
        </authorList>
    </citation>
    <scope>NUCLEOTIDE SEQUENCE</scope>
    <source>
        <strain evidence="1">MA461A</strain>
    </source>
</reference>
<gene>
    <name evidence="1" type="ORF">RPERSI_LOCUS22271</name>
</gene>
<evidence type="ECO:0000313" key="1">
    <source>
        <dbReference type="EMBL" id="CAG8806906.1"/>
    </source>
</evidence>
<accession>A0ACA9RSL8</accession>
<evidence type="ECO:0000313" key="2">
    <source>
        <dbReference type="Proteomes" id="UP000789920"/>
    </source>
</evidence>
<sequence>EKTRERGLVGEFGSEVVEDGTVVLIKALLAVVIQIDAMMKVKHDEYIPMSSNKTALNYDNKVNSPKNV</sequence>
<organism evidence="1 2">
    <name type="scientific">Racocetra persica</name>
    <dbReference type="NCBI Taxonomy" id="160502"/>
    <lineage>
        <taxon>Eukaryota</taxon>
        <taxon>Fungi</taxon>
        <taxon>Fungi incertae sedis</taxon>
        <taxon>Mucoromycota</taxon>
        <taxon>Glomeromycotina</taxon>
        <taxon>Glomeromycetes</taxon>
        <taxon>Diversisporales</taxon>
        <taxon>Gigasporaceae</taxon>
        <taxon>Racocetra</taxon>
    </lineage>
</organism>